<sequence>MYDLLIFPFGGTAIEALDCLGQDYRCMGFVSDDKDKIGKSYAGVEVFDREALARFPNCKILAVPGSPSSYLKRENIIYSLNIDRERFARVIHPSAVISELANLGYNTLIGPGVVITSNARIGNHVCILPNSVVHHDSWVGDYTIIGSNVTIAGHVVIGSHCYLGSGSNVINNCSVADQTLIGMGSTVIKSLLTAGKYVGSPVRKIN</sequence>
<name>A0A1I3TFX7_9SPHI</name>
<dbReference type="OrthoDB" id="9794407at2"/>
<dbReference type="InterPro" id="IPR056729">
    <property type="entry name" value="GMPPB_C"/>
</dbReference>
<organism evidence="4 5">
    <name type="scientific">Parapedobacter indicus</name>
    <dbReference type="NCBI Taxonomy" id="1477437"/>
    <lineage>
        <taxon>Bacteria</taxon>
        <taxon>Pseudomonadati</taxon>
        <taxon>Bacteroidota</taxon>
        <taxon>Sphingobacteriia</taxon>
        <taxon>Sphingobacteriales</taxon>
        <taxon>Sphingobacteriaceae</taxon>
        <taxon>Parapedobacter</taxon>
    </lineage>
</organism>
<keyword evidence="4" id="KW-0808">Transferase</keyword>
<dbReference type="EMBL" id="FOQO01000012">
    <property type="protein sequence ID" value="SFJ68571.1"/>
    <property type="molecule type" value="Genomic_DNA"/>
</dbReference>
<dbReference type="AlphaFoldDB" id="A0A1I3TFX7"/>
<evidence type="ECO:0000259" key="3">
    <source>
        <dbReference type="Pfam" id="PF25087"/>
    </source>
</evidence>
<dbReference type="InterPro" id="IPR011004">
    <property type="entry name" value="Trimer_LpxA-like_sf"/>
</dbReference>
<keyword evidence="4" id="KW-0012">Acyltransferase</keyword>
<dbReference type="Proteomes" id="UP000198670">
    <property type="component" value="Unassembled WGS sequence"/>
</dbReference>
<protein>
    <submittedName>
        <fullName evidence="4">Sugar O-acyltransferase, sialic acid O-acetyltransferase NeuD family</fullName>
    </submittedName>
</protein>
<evidence type="ECO:0000256" key="1">
    <source>
        <dbReference type="ARBA" id="ARBA00007274"/>
    </source>
</evidence>
<keyword evidence="5" id="KW-1185">Reference proteome</keyword>
<reference evidence="4 5" key="1">
    <citation type="submission" date="2016-10" db="EMBL/GenBank/DDBJ databases">
        <authorList>
            <person name="de Groot N.N."/>
        </authorList>
    </citation>
    <scope>NUCLEOTIDE SEQUENCE [LARGE SCALE GENOMIC DNA]</scope>
    <source>
        <strain evidence="4 5">RK1</strain>
    </source>
</reference>
<dbReference type="GO" id="GO:0016746">
    <property type="term" value="F:acyltransferase activity"/>
    <property type="evidence" value="ECO:0007669"/>
    <property type="project" value="UniProtKB-KW"/>
</dbReference>
<accession>A0A1I3TFX7</accession>
<dbReference type="Gene3D" id="2.160.10.10">
    <property type="entry name" value="Hexapeptide repeat proteins"/>
    <property type="match status" value="2"/>
</dbReference>
<feature type="site" description="Increases basicity of active site His" evidence="2">
    <location>
        <position position="136"/>
    </location>
</feature>
<proteinExistence type="inferred from homology"/>
<dbReference type="PANTHER" id="PTHR43300">
    <property type="entry name" value="ACETYLTRANSFERASE"/>
    <property type="match status" value="1"/>
</dbReference>
<evidence type="ECO:0000313" key="5">
    <source>
        <dbReference type="Proteomes" id="UP000198670"/>
    </source>
</evidence>
<gene>
    <name evidence="4" type="ORF">SAMN05444682_112119</name>
</gene>
<feature type="active site" description="Proton acceptor" evidence="2">
    <location>
        <position position="135"/>
    </location>
</feature>
<dbReference type="InterPro" id="IPR050179">
    <property type="entry name" value="Trans_hexapeptide_repeat"/>
</dbReference>
<feature type="domain" description="Mannose-1-phosphate guanyltransferase C-terminal" evidence="3">
    <location>
        <begin position="90"/>
        <end position="151"/>
    </location>
</feature>
<evidence type="ECO:0000256" key="2">
    <source>
        <dbReference type="PIRSR" id="PIRSR620019-1"/>
    </source>
</evidence>
<dbReference type="SUPFAM" id="SSF51161">
    <property type="entry name" value="Trimeric LpxA-like enzymes"/>
    <property type="match status" value="1"/>
</dbReference>
<comment type="similarity">
    <text evidence="1">Belongs to the transferase hexapeptide repeat family.</text>
</comment>
<evidence type="ECO:0000313" key="4">
    <source>
        <dbReference type="EMBL" id="SFJ68571.1"/>
    </source>
</evidence>
<dbReference type="RefSeq" id="WP_090630761.1">
    <property type="nucleotide sequence ID" value="NZ_FOQO01000012.1"/>
</dbReference>
<dbReference type="InterPro" id="IPR020019">
    <property type="entry name" value="AcTrfase_PglD-like"/>
</dbReference>
<dbReference type="STRING" id="1477437.SAMN05444682_112119"/>
<dbReference type="Pfam" id="PF25087">
    <property type="entry name" value="GMPPB_C"/>
    <property type="match status" value="1"/>
</dbReference>
<dbReference type="PANTHER" id="PTHR43300:SF7">
    <property type="entry name" value="UDP-N-ACETYLBACILLOSAMINE N-ACETYLTRANSFERASE"/>
    <property type="match status" value="1"/>
</dbReference>
<dbReference type="CDD" id="cd03360">
    <property type="entry name" value="LbH_AT_putative"/>
    <property type="match status" value="1"/>
</dbReference>